<dbReference type="EMBL" id="JAGSXJ010000005">
    <property type="protein sequence ID" value="KAH6691411.1"/>
    <property type="molecule type" value="Genomic_DNA"/>
</dbReference>
<keyword evidence="5" id="KW-0472">Membrane</keyword>
<reference evidence="6" key="1">
    <citation type="journal article" date="2021" name="Nat. Commun.">
        <title>Genetic determinants of endophytism in the Arabidopsis root mycobiome.</title>
        <authorList>
            <person name="Mesny F."/>
            <person name="Miyauchi S."/>
            <person name="Thiergart T."/>
            <person name="Pickel B."/>
            <person name="Atanasova L."/>
            <person name="Karlsson M."/>
            <person name="Huettel B."/>
            <person name="Barry K.W."/>
            <person name="Haridas S."/>
            <person name="Chen C."/>
            <person name="Bauer D."/>
            <person name="Andreopoulos W."/>
            <person name="Pangilinan J."/>
            <person name="LaButti K."/>
            <person name="Riley R."/>
            <person name="Lipzen A."/>
            <person name="Clum A."/>
            <person name="Drula E."/>
            <person name="Henrissat B."/>
            <person name="Kohler A."/>
            <person name="Grigoriev I.V."/>
            <person name="Martin F.M."/>
            <person name="Hacquard S."/>
        </authorList>
    </citation>
    <scope>NUCLEOTIDE SEQUENCE</scope>
    <source>
        <strain evidence="6">MPI-SDFR-AT-0117</strain>
    </source>
</reference>
<dbReference type="Pfam" id="PF00067">
    <property type="entry name" value="p450"/>
    <property type="match status" value="1"/>
</dbReference>
<organism evidence="6 7">
    <name type="scientific">Plectosphaerella plurivora</name>
    <dbReference type="NCBI Taxonomy" id="936078"/>
    <lineage>
        <taxon>Eukaryota</taxon>
        <taxon>Fungi</taxon>
        <taxon>Dikarya</taxon>
        <taxon>Ascomycota</taxon>
        <taxon>Pezizomycotina</taxon>
        <taxon>Sordariomycetes</taxon>
        <taxon>Hypocreomycetidae</taxon>
        <taxon>Glomerellales</taxon>
        <taxon>Plectosphaerellaceae</taxon>
        <taxon>Plectosphaerella</taxon>
    </lineage>
</organism>
<comment type="cofactor">
    <cofactor evidence="4">
        <name>heme</name>
        <dbReference type="ChEBI" id="CHEBI:30413"/>
    </cofactor>
</comment>
<dbReference type="InterPro" id="IPR036396">
    <property type="entry name" value="Cyt_P450_sf"/>
</dbReference>
<evidence type="ECO:0000256" key="2">
    <source>
        <dbReference type="ARBA" id="ARBA00022723"/>
    </source>
</evidence>
<accession>A0A9P8VIJ5</accession>
<keyword evidence="1 4" id="KW-0349">Heme</keyword>
<dbReference type="PANTHER" id="PTHR24305">
    <property type="entry name" value="CYTOCHROME P450"/>
    <property type="match status" value="1"/>
</dbReference>
<sequence>MIINLGNPWIVAAVASTSLAVYLYHRLSYYRLRQYAHFPQHKPSLLLGHLGVLDKYGKHVVNGGRKTDASDEFWLSLCRDLGNPEIFYSDLRPILPPMLTIRSHAVAEQISKQSKLLPYGAPKLAKFDHLDPLVGQHSIILMSGKKWKDMRRRFNPGFAPQHLLSLMPLITNMSKGLIAKLDNAARNGDICTLNPLLTSLTLDIIGVVAADMELNAQGPVEKQHRLVAAYDTLLETYTPETGSIPWWLEPRVRYRRRVLARQVDEHLRHQIVDQFHRMKGNDGKTGRDVLSLSFQDVETLTPEITTETVDQIKSFFFAGHDTTSNTLQWAIYEVSRHPRLLEAVRAEADAALGTDPDPSSVLAAFDTRAEEILSSMPYTLAIIRETLRRHTTAGSGREIPKGTGFYITLADGSTVCVDGLTLFLCHDLLMLDEEVYGSTVWDFVPERWMTKEQAEAAASRARTEEERRMILEANAVDVPASAFRPFERGPRNCIGQELSMIESRMILALVVRQYDFTKVDLGAPTLGGDGKPLVDAKGRHVSETETYGYRKGTAGPVDGIRTRVYFREGFER</sequence>
<feature type="transmembrane region" description="Helical" evidence="5">
    <location>
        <begin position="6"/>
        <end position="24"/>
    </location>
</feature>
<dbReference type="Proteomes" id="UP000770015">
    <property type="component" value="Unassembled WGS sequence"/>
</dbReference>
<name>A0A9P8VIJ5_9PEZI</name>
<keyword evidence="5" id="KW-1133">Transmembrane helix</keyword>
<protein>
    <submittedName>
        <fullName evidence="6">Cytochrome P450 52A11</fullName>
    </submittedName>
</protein>
<proteinExistence type="predicted"/>
<evidence type="ECO:0000256" key="5">
    <source>
        <dbReference type="SAM" id="Phobius"/>
    </source>
</evidence>
<evidence type="ECO:0000313" key="7">
    <source>
        <dbReference type="Proteomes" id="UP000770015"/>
    </source>
</evidence>
<dbReference type="InterPro" id="IPR002401">
    <property type="entry name" value="Cyt_P450_E_grp-I"/>
</dbReference>
<evidence type="ECO:0000256" key="3">
    <source>
        <dbReference type="ARBA" id="ARBA00023004"/>
    </source>
</evidence>
<dbReference type="GO" id="GO:0004497">
    <property type="term" value="F:monooxygenase activity"/>
    <property type="evidence" value="ECO:0007669"/>
    <property type="project" value="InterPro"/>
</dbReference>
<dbReference type="PRINTS" id="PR00463">
    <property type="entry name" value="EP450I"/>
</dbReference>
<dbReference type="OrthoDB" id="1470350at2759"/>
<evidence type="ECO:0000256" key="4">
    <source>
        <dbReference type="PIRSR" id="PIRSR602401-1"/>
    </source>
</evidence>
<feature type="binding site" description="axial binding residue" evidence="4">
    <location>
        <position position="493"/>
    </location>
    <ligand>
        <name>heme</name>
        <dbReference type="ChEBI" id="CHEBI:30413"/>
    </ligand>
    <ligandPart>
        <name>Fe</name>
        <dbReference type="ChEBI" id="CHEBI:18248"/>
    </ligandPart>
</feature>
<dbReference type="InterPro" id="IPR050121">
    <property type="entry name" value="Cytochrome_P450_monoxygenase"/>
</dbReference>
<gene>
    <name evidence="6" type="ORF">F5X68DRAFT_252376</name>
</gene>
<evidence type="ECO:0000256" key="1">
    <source>
        <dbReference type="ARBA" id="ARBA00022617"/>
    </source>
</evidence>
<keyword evidence="3 4" id="KW-0408">Iron</keyword>
<dbReference type="GO" id="GO:0016705">
    <property type="term" value="F:oxidoreductase activity, acting on paired donors, with incorporation or reduction of molecular oxygen"/>
    <property type="evidence" value="ECO:0007669"/>
    <property type="project" value="InterPro"/>
</dbReference>
<keyword evidence="7" id="KW-1185">Reference proteome</keyword>
<evidence type="ECO:0000313" key="6">
    <source>
        <dbReference type="EMBL" id="KAH6691411.1"/>
    </source>
</evidence>
<dbReference type="Gene3D" id="1.10.630.10">
    <property type="entry name" value="Cytochrome P450"/>
    <property type="match status" value="1"/>
</dbReference>
<dbReference type="SUPFAM" id="SSF48264">
    <property type="entry name" value="Cytochrome P450"/>
    <property type="match status" value="1"/>
</dbReference>
<keyword evidence="2 4" id="KW-0479">Metal-binding</keyword>
<keyword evidence="5" id="KW-0812">Transmembrane</keyword>
<dbReference type="InterPro" id="IPR001128">
    <property type="entry name" value="Cyt_P450"/>
</dbReference>
<dbReference type="AlphaFoldDB" id="A0A9P8VIJ5"/>
<comment type="caution">
    <text evidence="6">The sequence shown here is derived from an EMBL/GenBank/DDBJ whole genome shotgun (WGS) entry which is preliminary data.</text>
</comment>
<dbReference type="GO" id="GO:0005506">
    <property type="term" value="F:iron ion binding"/>
    <property type="evidence" value="ECO:0007669"/>
    <property type="project" value="InterPro"/>
</dbReference>
<dbReference type="PRINTS" id="PR00385">
    <property type="entry name" value="P450"/>
</dbReference>
<dbReference type="GO" id="GO:0020037">
    <property type="term" value="F:heme binding"/>
    <property type="evidence" value="ECO:0007669"/>
    <property type="project" value="InterPro"/>
</dbReference>
<dbReference type="PANTHER" id="PTHR24305:SF222">
    <property type="entry name" value="CYTOCHROME P450 MONOOXYGENASE STCS"/>
    <property type="match status" value="1"/>
</dbReference>